<dbReference type="PROSITE" id="PS50082">
    <property type="entry name" value="WD_REPEATS_2"/>
    <property type="match status" value="3"/>
</dbReference>
<dbReference type="PROSITE" id="PS00678">
    <property type="entry name" value="WD_REPEATS_1"/>
    <property type="match status" value="1"/>
</dbReference>
<feature type="repeat" description="WD" evidence="3">
    <location>
        <begin position="251"/>
        <end position="283"/>
    </location>
</feature>
<dbReference type="Gene3D" id="2.130.10.10">
    <property type="entry name" value="YVTN repeat-like/Quinoprotein amine dehydrogenase"/>
    <property type="match status" value="2"/>
</dbReference>
<dbReference type="RefSeq" id="WP_072963341.1">
    <property type="nucleotide sequence ID" value="NZ_FQUH01000029.1"/>
</dbReference>
<evidence type="ECO:0000313" key="5">
    <source>
        <dbReference type="Proteomes" id="UP000184159"/>
    </source>
</evidence>
<dbReference type="InterPro" id="IPR001680">
    <property type="entry name" value="WD40_rpt"/>
</dbReference>
<dbReference type="Pfam" id="PF00400">
    <property type="entry name" value="WD40"/>
    <property type="match status" value="2"/>
</dbReference>
<dbReference type="PROSITE" id="PS50294">
    <property type="entry name" value="WD_REPEATS_REGION"/>
    <property type="match status" value="1"/>
</dbReference>
<dbReference type="InterPro" id="IPR019775">
    <property type="entry name" value="WD40_repeat_CS"/>
</dbReference>
<dbReference type="Proteomes" id="UP000184159">
    <property type="component" value="Unassembled WGS sequence"/>
</dbReference>
<evidence type="ECO:0000256" key="1">
    <source>
        <dbReference type="ARBA" id="ARBA00022574"/>
    </source>
</evidence>
<evidence type="ECO:0000313" key="4">
    <source>
        <dbReference type="EMBL" id="SHG10902.1"/>
    </source>
</evidence>
<keyword evidence="2" id="KW-0677">Repeat</keyword>
<gene>
    <name evidence="4" type="ORF">SAMN02745781_03987</name>
</gene>
<dbReference type="InterPro" id="IPR050349">
    <property type="entry name" value="WD_LIS1/nudF_dynein_reg"/>
</dbReference>
<organism evidence="4 5">
    <name type="scientific">Vibrio gazogenes DSM 21264 = NBRC 103151</name>
    <dbReference type="NCBI Taxonomy" id="1123492"/>
    <lineage>
        <taxon>Bacteria</taxon>
        <taxon>Pseudomonadati</taxon>
        <taxon>Pseudomonadota</taxon>
        <taxon>Gammaproteobacteria</taxon>
        <taxon>Vibrionales</taxon>
        <taxon>Vibrionaceae</taxon>
        <taxon>Vibrio</taxon>
    </lineage>
</organism>
<dbReference type="InterPro" id="IPR015943">
    <property type="entry name" value="WD40/YVTN_repeat-like_dom_sf"/>
</dbReference>
<dbReference type="EMBL" id="FQUH01000029">
    <property type="protein sequence ID" value="SHG10902.1"/>
    <property type="molecule type" value="Genomic_DNA"/>
</dbReference>
<reference evidence="5" key="1">
    <citation type="submission" date="2016-11" db="EMBL/GenBank/DDBJ databases">
        <authorList>
            <person name="Varghese N."/>
            <person name="Submissions S."/>
        </authorList>
    </citation>
    <scope>NUCLEOTIDE SEQUENCE [LARGE SCALE GENOMIC DNA]</scope>
    <source>
        <strain evidence="5">DSM 21264</strain>
    </source>
</reference>
<dbReference type="PANTHER" id="PTHR44129">
    <property type="entry name" value="WD REPEAT-CONTAINING PROTEIN POP1"/>
    <property type="match status" value="1"/>
</dbReference>
<name>A0A1M5H586_VIBGA</name>
<evidence type="ECO:0000256" key="2">
    <source>
        <dbReference type="ARBA" id="ARBA00022737"/>
    </source>
</evidence>
<keyword evidence="5" id="KW-1185">Reference proteome</keyword>
<feature type="repeat" description="WD" evidence="3">
    <location>
        <begin position="157"/>
        <end position="198"/>
    </location>
</feature>
<dbReference type="InterPro" id="IPR011047">
    <property type="entry name" value="Quinoprotein_ADH-like_sf"/>
</dbReference>
<protein>
    <submittedName>
        <fullName evidence="4">WD domain-containing protein, G-beta repeat-containing protein</fullName>
    </submittedName>
</protein>
<feature type="repeat" description="WD" evidence="3">
    <location>
        <begin position="198"/>
        <end position="239"/>
    </location>
</feature>
<accession>A0A1M5H586</accession>
<dbReference type="SUPFAM" id="SSF50998">
    <property type="entry name" value="Quinoprotein alcohol dehydrogenase-like"/>
    <property type="match status" value="1"/>
</dbReference>
<sequence length="326" mass="36337">MRIFSLSLFMLIVSVALNGCFFFTSPIQKWEITPEGATAFGLSRDGRFALTYSQKNQLQLWDLSENKRLALLGSLDQQNSTVTQIRISDNDRYAVTAGQNNFAVWDLAWAQSKGLWSISDGLIRDIDLSKDGEQVLMGLSNGKAIYVDLVSGRRMEFLAHHEKVNSVALSPNGRFALTGGNDYQAYLWDTKSGQILRKFEHEQRVVRVALQRDGNFAFTSDGGNEARVWDLHSGQEVSHLHSFARQLIFSAVRFSDDGTQLITGTPSGYVAVWDTQSGKQLAKFSTEPPKVDPPPRSVVYDVAFDQQHHVISANSAGIAEAWELDE</sequence>
<proteinExistence type="predicted"/>
<evidence type="ECO:0000256" key="3">
    <source>
        <dbReference type="PROSITE-ProRule" id="PRU00221"/>
    </source>
</evidence>
<dbReference type="SMART" id="SM00320">
    <property type="entry name" value="WD40"/>
    <property type="match status" value="6"/>
</dbReference>
<keyword evidence="1 3" id="KW-0853">WD repeat</keyword>
<dbReference type="AlphaFoldDB" id="A0A1M5H586"/>